<accession>A0AAN9LCM3</accession>
<keyword evidence="6" id="KW-1185">Reference proteome</keyword>
<feature type="transmembrane region" description="Helical" evidence="3">
    <location>
        <begin position="346"/>
        <end position="364"/>
    </location>
</feature>
<gene>
    <name evidence="5" type="ORF">VNO80_30327</name>
</gene>
<evidence type="ECO:0000259" key="4">
    <source>
        <dbReference type="Pfam" id="PF13962"/>
    </source>
</evidence>
<evidence type="ECO:0000313" key="5">
    <source>
        <dbReference type="EMBL" id="KAK7333552.1"/>
    </source>
</evidence>
<keyword evidence="3" id="KW-1133">Transmembrane helix</keyword>
<organism evidence="5 6">
    <name type="scientific">Phaseolus coccineus</name>
    <name type="common">Scarlet runner bean</name>
    <name type="synonym">Phaseolus multiflorus</name>
    <dbReference type="NCBI Taxonomy" id="3886"/>
    <lineage>
        <taxon>Eukaryota</taxon>
        <taxon>Viridiplantae</taxon>
        <taxon>Streptophyta</taxon>
        <taxon>Embryophyta</taxon>
        <taxon>Tracheophyta</taxon>
        <taxon>Spermatophyta</taxon>
        <taxon>Magnoliopsida</taxon>
        <taxon>eudicotyledons</taxon>
        <taxon>Gunneridae</taxon>
        <taxon>Pentapetalae</taxon>
        <taxon>rosids</taxon>
        <taxon>fabids</taxon>
        <taxon>Fabales</taxon>
        <taxon>Fabaceae</taxon>
        <taxon>Papilionoideae</taxon>
        <taxon>50 kb inversion clade</taxon>
        <taxon>NPAAA clade</taxon>
        <taxon>indigoferoid/millettioid clade</taxon>
        <taxon>Phaseoleae</taxon>
        <taxon>Phaseolus</taxon>
    </lineage>
</organism>
<protein>
    <recommendedName>
        <fullName evidence="4">PGG domain-containing protein</fullName>
    </recommendedName>
</protein>
<proteinExistence type="predicted"/>
<sequence>MKCFPNRKENEKKSKIDGDDGGVAYGGTYRGVRERICTEKRKKKQITVVKQQKQVQQKQIRWKRRTGPVEEKRTGPVEEKRNRSGGGEALVEDENHLAIIISHHYPQLVNIRNQYSSGDTPLKVLARKPSVFKSGSNLPWWKQILYYGIPVEDLDVEEAIKSYMEKVEKEDDHEHRVFDQQLNSDAKDEEKASAFLTAARNGIEEIVLELQSKIPSVVYETSPKNENVLLVAVKNKQVNVTKMLRKNLEKETFDSLFLEVDDGENTVLHLAAAGTSSDETTWERAGTTMQMIRDIKWYEYISGLAPEEFNYRRNKDGKTAWEIYEQKHVQKVKDSSETLKDLSNSASVVAALIAGVSFATSGSLPGSTKDGKPTYSDQPAFDVFSIAALFGLGFSLTALVMFLAILTSSKQAQDFRLRLPLKLIFGLGSLFASVASMLVSFWAAYFFVLNENYKIILFPVYAATCLPLTTYAVIQFPFYVELLRVISSKVPLPYRAHHPFIAPTSR</sequence>
<dbReference type="EMBL" id="JAYMYR010000011">
    <property type="protein sequence ID" value="KAK7333552.1"/>
    <property type="molecule type" value="Genomic_DNA"/>
</dbReference>
<evidence type="ECO:0000313" key="6">
    <source>
        <dbReference type="Proteomes" id="UP001374584"/>
    </source>
</evidence>
<keyword evidence="3" id="KW-0812">Transmembrane</keyword>
<feature type="transmembrane region" description="Helical" evidence="3">
    <location>
        <begin position="427"/>
        <end position="449"/>
    </location>
</feature>
<feature type="transmembrane region" description="Helical" evidence="3">
    <location>
        <begin position="384"/>
        <end position="406"/>
    </location>
</feature>
<feature type="transmembrane region" description="Helical" evidence="3">
    <location>
        <begin position="455"/>
        <end position="474"/>
    </location>
</feature>
<feature type="compositionally biased region" description="Basic and acidic residues" evidence="2">
    <location>
        <begin position="67"/>
        <end position="82"/>
    </location>
</feature>
<evidence type="ECO:0000256" key="2">
    <source>
        <dbReference type="SAM" id="MobiDB-lite"/>
    </source>
</evidence>
<dbReference type="AlphaFoldDB" id="A0AAN9LCM3"/>
<feature type="region of interest" description="Disordered" evidence="2">
    <location>
        <begin position="1"/>
        <end position="24"/>
    </location>
</feature>
<feature type="domain" description="PGG" evidence="4">
    <location>
        <begin position="337"/>
        <end position="447"/>
    </location>
</feature>
<dbReference type="Pfam" id="PF13962">
    <property type="entry name" value="PGG"/>
    <property type="match status" value="1"/>
</dbReference>
<dbReference type="PANTHER" id="PTHR24177:SF187">
    <property type="entry name" value="ANKYRIN REPEAT PROTEIN"/>
    <property type="match status" value="1"/>
</dbReference>
<comment type="caution">
    <text evidence="5">The sequence shown here is derived from an EMBL/GenBank/DDBJ whole genome shotgun (WGS) entry which is preliminary data.</text>
</comment>
<dbReference type="InterPro" id="IPR036770">
    <property type="entry name" value="Ankyrin_rpt-contain_sf"/>
</dbReference>
<dbReference type="Proteomes" id="UP001374584">
    <property type="component" value="Unassembled WGS sequence"/>
</dbReference>
<dbReference type="PANTHER" id="PTHR24177">
    <property type="entry name" value="CASKIN"/>
    <property type="match status" value="1"/>
</dbReference>
<dbReference type="SUPFAM" id="SSF48403">
    <property type="entry name" value="Ankyrin repeat"/>
    <property type="match status" value="1"/>
</dbReference>
<evidence type="ECO:0000256" key="3">
    <source>
        <dbReference type="SAM" id="Phobius"/>
    </source>
</evidence>
<feature type="compositionally biased region" description="Basic and acidic residues" evidence="2">
    <location>
        <begin position="1"/>
        <end position="18"/>
    </location>
</feature>
<comment type="subcellular location">
    <subcellularLocation>
        <location evidence="1">Cell membrane</location>
        <topology evidence="1">Peripheral membrane protein</topology>
    </subcellularLocation>
</comment>
<feature type="region of interest" description="Disordered" evidence="2">
    <location>
        <begin position="58"/>
        <end position="87"/>
    </location>
</feature>
<dbReference type="GO" id="GO:0005886">
    <property type="term" value="C:plasma membrane"/>
    <property type="evidence" value="ECO:0007669"/>
    <property type="project" value="UniProtKB-SubCell"/>
</dbReference>
<reference evidence="5 6" key="1">
    <citation type="submission" date="2024-01" db="EMBL/GenBank/DDBJ databases">
        <title>The genomes of 5 underutilized Papilionoideae crops provide insights into root nodulation and disease resistanc.</title>
        <authorList>
            <person name="Jiang F."/>
        </authorList>
    </citation>
    <scope>NUCLEOTIDE SEQUENCE [LARGE SCALE GENOMIC DNA]</scope>
    <source>
        <strain evidence="5">JINMINGXINNONG_FW02</strain>
        <tissue evidence="5">Leaves</tissue>
    </source>
</reference>
<keyword evidence="3" id="KW-0472">Membrane</keyword>
<evidence type="ECO:0000256" key="1">
    <source>
        <dbReference type="ARBA" id="ARBA00004202"/>
    </source>
</evidence>
<dbReference type="InterPro" id="IPR026961">
    <property type="entry name" value="PGG_dom"/>
</dbReference>
<dbReference type="Gene3D" id="1.25.40.20">
    <property type="entry name" value="Ankyrin repeat-containing domain"/>
    <property type="match status" value="1"/>
</dbReference>
<name>A0AAN9LCM3_PHACN</name>